<evidence type="ECO:0000313" key="2">
    <source>
        <dbReference type="Proteomes" id="UP001562159"/>
    </source>
</evidence>
<dbReference type="Proteomes" id="UP001562159">
    <property type="component" value="Unassembled WGS sequence"/>
</dbReference>
<evidence type="ECO:0000313" key="1">
    <source>
        <dbReference type="EMBL" id="MEY2184376.1"/>
    </source>
</evidence>
<keyword evidence="2" id="KW-1185">Reference proteome</keyword>
<protein>
    <submittedName>
        <fullName evidence="1">Uncharacterized protein</fullName>
    </submittedName>
</protein>
<accession>A0ABV4AW01</accession>
<proteinExistence type="predicted"/>
<comment type="caution">
    <text evidence="1">The sequence shown here is derived from an EMBL/GenBank/DDBJ whole genome shotgun (WGS) entry which is preliminary data.</text>
</comment>
<gene>
    <name evidence="1" type="ORF">AB7878_18360</name>
</gene>
<organism evidence="1 2">
    <name type="scientific">Rhodanobacter humi</name>
    <dbReference type="NCBI Taxonomy" id="1888173"/>
    <lineage>
        <taxon>Bacteria</taxon>
        <taxon>Pseudomonadati</taxon>
        <taxon>Pseudomonadota</taxon>
        <taxon>Gammaproteobacteria</taxon>
        <taxon>Lysobacterales</taxon>
        <taxon>Rhodanobacteraceae</taxon>
        <taxon>Rhodanobacter</taxon>
    </lineage>
</organism>
<dbReference type="EMBL" id="JBGBPY010000002">
    <property type="protein sequence ID" value="MEY2184376.1"/>
    <property type="molecule type" value="Genomic_DNA"/>
</dbReference>
<name>A0ABV4AW01_9GAMM</name>
<reference evidence="1 2" key="1">
    <citation type="submission" date="2024-07" db="EMBL/GenBank/DDBJ databases">
        <title>Molecular mechanisms and environmental adaptations of flagellar loss and biofilm growth of Rhodanobacter under environmental stress.</title>
        <authorList>
            <person name="Chen M."/>
        </authorList>
    </citation>
    <scope>NUCLEOTIDE SEQUENCE [LARGE SCALE GENOMIC DNA]</scope>
    <source>
        <strain evidence="1 2">RS22</strain>
    </source>
</reference>
<sequence>MKFLLVFAFLALVLCILACLWLLKRFSEQNRDCLQLIKGLVEELKERLPPAPEGSPEPDATDTEVQALVGDFYNEVLEAVFVMPDDIDADGSYPPPTPEELAQLEAAIANERFQPPQA</sequence>